<dbReference type="AlphaFoldDB" id="G4YF98"/>
<name>G4YF98_PHYSP</name>
<evidence type="ECO:0000313" key="3">
    <source>
        <dbReference type="Proteomes" id="UP000002640"/>
    </source>
</evidence>
<dbReference type="GeneID" id="20639724"/>
<organism evidence="2 3">
    <name type="scientific">Phytophthora sojae (strain P6497)</name>
    <name type="common">Soybean stem and root rot agent</name>
    <name type="synonym">Phytophthora megasperma f. sp. glycines</name>
    <dbReference type="NCBI Taxonomy" id="1094619"/>
    <lineage>
        <taxon>Eukaryota</taxon>
        <taxon>Sar</taxon>
        <taxon>Stramenopiles</taxon>
        <taxon>Oomycota</taxon>
        <taxon>Peronosporomycetes</taxon>
        <taxon>Peronosporales</taxon>
        <taxon>Peronosporaceae</taxon>
        <taxon>Phytophthora</taxon>
    </lineage>
</organism>
<gene>
    <name evidence="2" type="ORF">PHYSODRAFT_284172</name>
</gene>
<keyword evidence="3" id="KW-1185">Reference proteome</keyword>
<dbReference type="KEGG" id="psoj:PHYSODRAFT_284172"/>
<reference evidence="2 3" key="1">
    <citation type="journal article" date="2006" name="Science">
        <title>Phytophthora genome sequences uncover evolutionary origins and mechanisms of pathogenesis.</title>
        <authorList>
            <person name="Tyler B.M."/>
            <person name="Tripathy S."/>
            <person name="Zhang X."/>
            <person name="Dehal P."/>
            <person name="Jiang R.H."/>
            <person name="Aerts A."/>
            <person name="Arredondo F.D."/>
            <person name="Baxter L."/>
            <person name="Bensasson D."/>
            <person name="Beynon J.L."/>
            <person name="Chapman J."/>
            <person name="Damasceno C.M."/>
            <person name="Dorrance A.E."/>
            <person name="Dou D."/>
            <person name="Dickerman A.W."/>
            <person name="Dubchak I.L."/>
            <person name="Garbelotto M."/>
            <person name="Gijzen M."/>
            <person name="Gordon S.G."/>
            <person name="Govers F."/>
            <person name="Grunwald N.J."/>
            <person name="Huang W."/>
            <person name="Ivors K.L."/>
            <person name="Jones R.W."/>
            <person name="Kamoun S."/>
            <person name="Krampis K."/>
            <person name="Lamour K.H."/>
            <person name="Lee M.K."/>
            <person name="McDonald W.H."/>
            <person name="Medina M."/>
            <person name="Meijer H.J."/>
            <person name="Nordberg E.K."/>
            <person name="Maclean D.J."/>
            <person name="Ospina-Giraldo M.D."/>
            <person name="Morris P.F."/>
            <person name="Phuntumart V."/>
            <person name="Putnam N.H."/>
            <person name="Rash S."/>
            <person name="Rose J.K."/>
            <person name="Sakihama Y."/>
            <person name="Salamov A.A."/>
            <person name="Savidor A."/>
            <person name="Scheuring C.F."/>
            <person name="Smith B.M."/>
            <person name="Sobral B.W."/>
            <person name="Terry A."/>
            <person name="Torto-Alalibo T.A."/>
            <person name="Win J."/>
            <person name="Xu Z."/>
            <person name="Zhang H."/>
            <person name="Grigoriev I.V."/>
            <person name="Rokhsar D.S."/>
            <person name="Boore J.L."/>
        </authorList>
    </citation>
    <scope>NUCLEOTIDE SEQUENCE [LARGE SCALE GENOMIC DNA]</scope>
    <source>
        <strain evidence="2 3">P6497</strain>
    </source>
</reference>
<dbReference type="Proteomes" id="UP000002640">
    <property type="component" value="Unassembled WGS sequence"/>
</dbReference>
<feature type="compositionally biased region" description="Basic and acidic residues" evidence="1">
    <location>
        <begin position="23"/>
        <end position="41"/>
    </location>
</feature>
<proteinExistence type="predicted"/>
<dbReference type="InParanoid" id="G4YF98"/>
<evidence type="ECO:0000256" key="1">
    <source>
        <dbReference type="SAM" id="MobiDB-lite"/>
    </source>
</evidence>
<feature type="region of interest" description="Disordered" evidence="1">
    <location>
        <begin position="1"/>
        <end position="50"/>
    </location>
</feature>
<dbReference type="EMBL" id="JH159151">
    <property type="protein sequence ID" value="EGZ28002.1"/>
    <property type="molecule type" value="Genomic_DNA"/>
</dbReference>
<evidence type="ECO:0000313" key="2">
    <source>
        <dbReference type="EMBL" id="EGZ28002.1"/>
    </source>
</evidence>
<sequence length="122" mass="13154">MAAQDKTAAVWRIDGGKEEEENRSERQEAADRKWGDGEGSRQGEGGKGIERKGAATCWEATSIGKRAAGGGRGCCGLLWLACWCWHQQHDAGGVLLLLCGLALLVGYRCRWNAPQSHPTTSV</sequence>
<protein>
    <submittedName>
        <fullName evidence="2">Uncharacterized protein</fullName>
    </submittedName>
</protein>
<accession>G4YF98</accession>
<dbReference type="RefSeq" id="XP_009515277.1">
    <property type="nucleotide sequence ID" value="XM_009516982.1"/>
</dbReference>